<accession>A0AAE1HDV7</accession>
<feature type="compositionally biased region" description="Basic residues" evidence="1">
    <location>
        <begin position="955"/>
        <end position="971"/>
    </location>
</feature>
<proteinExistence type="predicted"/>
<reference evidence="3" key="2">
    <citation type="journal article" date="2023" name="BMC Genomics">
        <title>Pest status, molecular evolution, and epigenetic factors derived from the genome assembly of Frankliniella fusca, a thysanopteran phytovirus vector.</title>
        <authorList>
            <person name="Catto M.A."/>
            <person name="Labadie P.E."/>
            <person name="Jacobson A.L."/>
            <person name="Kennedy G.G."/>
            <person name="Srinivasan R."/>
            <person name="Hunt B.G."/>
        </authorList>
    </citation>
    <scope>NUCLEOTIDE SEQUENCE</scope>
    <source>
        <strain evidence="3">PL_HMW_Pooled</strain>
    </source>
</reference>
<feature type="region of interest" description="Disordered" evidence="1">
    <location>
        <begin position="627"/>
        <end position="803"/>
    </location>
</feature>
<feature type="region of interest" description="Disordered" evidence="1">
    <location>
        <begin position="555"/>
        <end position="615"/>
    </location>
</feature>
<feature type="compositionally biased region" description="Pro residues" evidence="1">
    <location>
        <begin position="635"/>
        <end position="646"/>
    </location>
</feature>
<keyword evidence="4" id="KW-1185">Reference proteome</keyword>
<feature type="compositionally biased region" description="Pro residues" evidence="1">
    <location>
        <begin position="252"/>
        <end position="265"/>
    </location>
</feature>
<feature type="compositionally biased region" description="Pro residues" evidence="1">
    <location>
        <begin position="581"/>
        <end position="601"/>
    </location>
</feature>
<evidence type="ECO:0000313" key="4">
    <source>
        <dbReference type="Proteomes" id="UP001219518"/>
    </source>
</evidence>
<organism evidence="3 4">
    <name type="scientific">Frankliniella fusca</name>
    <dbReference type="NCBI Taxonomy" id="407009"/>
    <lineage>
        <taxon>Eukaryota</taxon>
        <taxon>Metazoa</taxon>
        <taxon>Ecdysozoa</taxon>
        <taxon>Arthropoda</taxon>
        <taxon>Hexapoda</taxon>
        <taxon>Insecta</taxon>
        <taxon>Pterygota</taxon>
        <taxon>Neoptera</taxon>
        <taxon>Paraneoptera</taxon>
        <taxon>Thysanoptera</taxon>
        <taxon>Terebrantia</taxon>
        <taxon>Thripoidea</taxon>
        <taxon>Thripidae</taxon>
        <taxon>Frankliniella</taxon>
    </lineage>
</organism>
<feature type="compositionally biased region" description="Basic and acidic residues" evidence="1">
    <location>
        <begin position="668"/>
        <end position="678"/>
    </location>
</feature>
<dbReference type="Proteomes" id="UP001219518">
    <property type="component" value="Unassembled WGS sequence"/>
</dbReference>
<feature type="compositionally biased region" description="Low complexity" evidence="1">
    <location>
        <begin position="820"/>
        <end position="843"/>
    </location>
</feature>
<name>A0AAE1HDV7_9NEOP</name>
<feature type="domain" description="Chitin-binding type-2" evidence="2">
    <location>
        <begin position="126"/>
        <end position="189"/>
    </location>
</feature>
<feature type="region of interest" description="Disordered" evidence="1">
    <location>
        <begin position="462"/>
        <end position="489"/>
    </location>
</feature>
<feature type="compositionally biased region" description="Polar residues" evidence="1">
    <location>
        <begin position="932"/>
        <end position="950"/>
    </location>
</feature>
<dbReference type="InterPro" id="IPR002557">
    <property type="entry name" value="Chitin-bd_dom"/>
</dbReference>
<dbReference type="Pfam" id="PF01607">
    <property type="entry name" value="CBM_14"/>
    <property type="match status" value="2"/>
</dbReference>
<dbReference type="InterPro" id="IPR036508">
    <property type="entry name" value="Chitin-bd_dom_sf"/>
</dbReference>
<dbReference type="SMART" id="SM00494">
    <property type="entry name" value="ChtBD2"/>
    <property type="match status" value="2"/>
</dbReference>
<evidence type="ECO:0000313" key="3">
    <source>
        <dbReference type="EMBL" id="KAK3919532.1"/>
    </source>
</evidence>
<evidence type="ECO:0000259" key="2">
    <source>
        <dbReference type="PROSITE" id="PS50940"/>
    </source>
</evidence>
<dbReference type="AlphaFoldDB" id="A0AAE1HDV7"/>
<feature type="compositionally biased region" description="Low complexity" evidence="1">
    <location>
        <begin position="343"/>
        <end position="354"/>
    </location>
</feature>
<feature type="region of interest" description="Disordered" evidence="1">
    <location>
        <begin position="820"/>
        <end position="991"/>
    </location>
</feature>
<gene>
    <name evidence="3" type="ORF">KUF71_008659</name>
</gene>
<dbReference type="PANTHER" id="PTHR22933">
    <property type="entry name" value="FI18007P1-RELATED"/>
    <property type="match status" value="1"/>
</dbReference>
<dbReference type="GO" id="GO:0008061">
    <property type="term" value="F:chitin binding"/>
    <property type="evidence" value="ECO:0007669"/>
    <property type="project" value="InterPro"/>
</dbReference>
<feature type="compositionally biased region" description="Acidic residues" evidence="1">
    <location>
        <begin position="736"/>
        <end position="756"/>
    </location>
</feature>
<feature type="domain" description="Chitin-binding type-2" evidence="2">
    <location>
        <begin position="1053"/>
        <end position="1116"/>
    </location>
</feature>
<comment type="caution">
    <text evidence="3">The sequence shown here is derived from an EMBL/GenBank/DDBJ whole genome shotgun (WGS) entry which is preliminary data.</text>
</comment>
<feature type="compositionally biased region" description="Low complexity" evidence="1">
    <location>
        <begin position="647"/>
        <end position="664"/>
    </location>
</feature>
<feature type="compositionally biased region" description="Polar residues" evidence="1">
    <location>
        <begin position="762"/>
        <end position="786"/>
    </location>
</feature>
<evidence type="ECO:0000256" key="1">
    <source>
        <dbReference type="SAM" id="MobiDB-lite"/>
    </source>
</evidence>
<reference evidence="3" key="1">
    <citation type="submission" date="2021-07" db="EMBL/GenBank/DDBJ databases">
        <authorList>
            <person name="Catto M.A."/>
            <person name="Jacobson A."/>
            <person name="Kennedy G."/>
            <person name="Labadie P."/>
            <person name="Hunt B.G."/>
            <person name="Srinivasan R."/>
        </authorList>
    </citation>
    <scope>NUCLEOTIDE SEQUENCE</scope>
    <source>
        <strain evidence="3">PL_HMW_Pooled</strain>
        <tissue evidence="3">Head</tissue>
    </source>
</reference>
<dbReference type="EMBL" id="JAHWGI010000979">
    <property type="protein sequence ID" value="KAK3919532.1"/>
    <property type="molecule type" value="Genomic_DNA"/>
</dbReference>
<feature type="compositionally biased region" description="Acidic residues" evidence="1">
    <location>
        <begin position="890"/>
        <end position="908"/>
    </location>
</feature>
<dbReference type="GO" id="GO:0005576">
    <property type="term" value="C:extracellular region"/>
    <property type="evidence" value="ECO:0007669"/>
    <property type="project" value="InterPro"/>
</dbReference>
<protein>
    <submittedName>
        <fullName evidence="3">U-scoloptoxin(01)-Er1a</fullName>
    </submittedName>
</protein>
<dbReference type="Gene3D" id="2.170.140.10">
    <property type="entry name" value="Chitin binding domain"/>
    <property type="match status" value="2"/>
</dbReference>
<feature type="compositionally biased region" description="Polar residues" evidence="1">
    <location>
        <begin position="877"/>
        <end position="886"/>
    </location>
</feature>
<feature type="region of interest" description="Disordered" evidence="1">
    <location>
        <begin position="204"/>
        <end position="293"/>
    </location>
</feature>
<dbReference type="PROSITE" id="PS50940">
    <property type="entry name" value="CHIT_BIND_II"/>
    <property type="match status" value="2"/>
</dbReference>
<feature type="region of interest" description="Disordered" evidence="1">
    <location>
        <begin position="320"/>
        <end position="396"/>
    </location>
</feature>
<feature type="compositionally biased region" description="Low complexity" evidence="1">
    <location>
        <begin position="707"/>
        <end position="725"/>
    </location>
</feature>
<dbReference type="PANTHER" id="PTHR22933:SF43">
    <property type="entry name" value="LP10131P"/>
    <property type="match status" value="1"/>
</dbReference>
<feature type="compositionally biased region" description="Basic and acidic residues" evidence="1">
    <location>
        <begin position="863"/>
        <end position="872"/>
    </location>
</feature>
<feature type="region of interest" description="Disordered" evidence="1">
    <location>
        <begin position="1146"/>
        <end position="1181"/>
    </location>
</feature>
<sequence>MPVGIVRSEMKVWTVKGYTLLRTILVLFTTQERGGGKERVKNIKRRRISVVSVSPCPALLSAAPSALSEPTIPHHPPRRVITRADRMERCAVLALLLLLLQNPAVVSQGAGTEPGYLDFDNLPETNFSCEGKVIGGYYADVETGCQMFHVCTIGQKGEVSDIKFLCLNGTVFDQETRVCERLDEVDCSKTEAFYDLNLELYGNSPAVGHHDDDSDDDGPKEDERELESTEGPGQAGGDADGKQADRSTATPAPTPPPPPPPPTTRAPPATLAAAKGNAKREKHFPEWESNLGPLGSVLRALPTEPQRLGDCPVYKHFRAVSSSSSQTRTDDVVPLAAPPSTTPAPVIRPTTLAPRPLPPRPPPPPPPSGPSATSPGQGTGAGHGPPQGPGQHYYQSGSPGTLAALLALHNAFQTTIKNGASGLVRIAAASARLLPLPAPSSSAARCAAPSCHAFAYARRRPEVPGASCPAPRSAVDASRSRPSRSSAWSRVSSGRRSVWEHLPRCGQADVSKRAVLFGCNVVARPAARVRAGRVGRGSEISISRLASLLVPAAPRPANRVGSNGPSPIGHSHTSLGHGRPSLPPPRGFTPAPPSGPGPSGPSAPGTAAPGLLRPVTPRPVAHVVLPTTLSRQPPKATPSPPQPFRPFQPVVATPSGAGASGPSPGRQPGRDPARESGREPGPSPTPESAYLLHQLKVNQQTHHHQQQQHQQQEQQQQQHEPQTEQGDYYVLGDDSKAEEDDEDAEDEEDLEDEEPEVPSAPAKSNVQPRLTPGLSQGPQQSFSASIQHPAAKQGAPPAHSSISFKPLFSAPAVTPGVAIVSSTRTSSSSSSSSSKSVSSSAPSGPGGPGGPDSSRKPTGQQHDSMHPSELDYGRFLFSSTNSSDSQDAVDAYEDYRDDVDDVQDDPFFDDVPRVNGGRERTKRDDSRARLQYRQQQEEVPQDETQPQVSDQAQQHHQHRQQQRGQRGRTRASSRAILLEQRGVATTAATPTEPLDEDAVEAAGMAATPKRRARPQVTRARGGSRYAFMEDPLAAPPPTPSVEPLTSDPLPETDFSCADKVAGGFYADTQVDCQLFHICSQAGNDRLQDNKFMCGPGTRFNQRSRTCQARDLVDCSVSTRYYNLNAHFRLPPPEEPVTVPAFDSLKVASRRRRSPSPQRTHPAQAQAHQGQKLYPINKRISA</sequence>
<dbReference type="SUPFAM" id="SSF57625">
    <property type="entry name" value="Invertebrate chitin-binding proteins"/>
    <property type="match status" value="2"/>
</dbReference>
<feature type="compositionally biased region" description="Pro residues" evidence="1">
    <location>
        <begin position="355"/>
        <end position="369"/>
    </location>
</feature>
<dbReference type="InterPro" id="IPR052976">
    <property type="entry name" value="Scoloptoxin-like"/>
</dbReference>
<feature type="compositionally biased region" description="Basic and acidic residues" evidence="1">
    <location>
        <begin position="910"/>
        <end position="928"/>
    </location>
</feature>